<evidence type="ECO:0000313" key="7">
    <source>
        <dbReference type="EMBL" id="XAY07353.1"/>
    </source>
</evidence>
<evidence type="ECO:0000256" key="2">
    <source>
        <dbReference type="ARBA" id="ARBA00022475"/>
    </source>
</evidence>
<name>A0AAU7B0E0_9ACTN</name>
<evidence type="ECO:0000256" key="5">
    <source>
        <dbReference type="ARBA" id="ARBA00023136"/>
    </source>
</evidence>
<evidence type="ECO:0000256" key="4">
    <source>
        <dbReference type="ARBA" id="ARBA00022989"/>
    </source>
</evidence>
<protein>
    <recommendedName>
        <fullName evidence="8">Prokaryotic cytochrome C oxidase subunit IV family protein</fullName>
    </recommendedName>
</protein>
<dbReference type="GO" id="GO:0005886">
    <property type="term" value="C:plasma membrane"/>
    <property type="evidence" value="ECO:0007669"/>
    <property type="project" value="UniProtKB-SubCell"/>
</dbReference>
<keyword evidence="2" id="KW-1003">Cell membrane</keyword>
<accession>A0AAU7B0E0</accession>
<keyword evidence="5 6" id="KW-0472">Membrane</keyword>
<organism evidence="7">
    <name type="scientific">Paraconexibacter sp. AEG42_29</name>
    <dbReference type="NCBI Taxonomy" id="2997339"/>
    <lineage>
        <taxon>Bacteria</taxon>
        <taxon>Bacillati</taxon>
        <taxon>Actinomycetota</taxon>
        <taxon>Thermoleophilia</taxon>
        <taxon>Solirubrobacterales</taxon>
        <taxon>Paraconexibacteraceae</taxon>
        <taxon>Paraconexibacter</taxon>
    </lineage>
</organism>
<evidence type="ECO:0008006" key="8">
    <source>
        <dbReference type="Google" id="ProtNLM"/>
    </source>
</evidence>
<gene>
    <name evidence="7" type="ORF">DSM112329_04234</name>
</gene>
<evidence type="ECO:0000256" key="6">
    <source>
        <dbReference type="SAM" id="Phobius"/>
    </source>
</evidence>
<keyword evidence="3 6" id="KW-0812">Transmembrane</keyword>
<dbReference type="KEGG" id="parq:DSM112329_04234"/>
<feature type="transmembrane region" description="Helical" evidence="6">
    <location>
        <begin position="66"/>
        <end position="88"/>
    </location>
</feature>
<proteinExistence type="predicted"/>
<dbReference type="RefSeq" id="WP_354698551.1">
    <property type="nucleotide sequence ID" value="NZ_CP114014.1"/>
</dbReference>
<feature type="transmembrane region" description="Helical" evidence="6">
    <location>
        <begin position="37"/>
        <end position="54"/>
    </location>
</feature>
<dbReference type="AlphaFoldDB" id="A0AAU7B0E0"/>
<keyword evidence="4 6" id="KW-1133">Transmembrane helix</keyword>
<feature type="transmembrane region" description="Helical" evidence="6">
    <location>
        <begin position="7"/>
        <end position="25"/>
    </location>
</feature>
<evidence type="ECO:0000256" key="1">
    <source>
        <dbReference type="ARBA" id="ARBA00004651"/>
    </source>
</evidence>
<reference evidence="7" key="1">
    <citation type="submission" date="2022-12" db="EMBL/GenBank/DDBJ databases">
        <title>Paraconexibacter alkalitolerans sp. nov. and Baekduia alba sp. nov., isolated from soil and emended description of the genera Paraconexibacter (Chun et al., 2020) and Baekduia (An et al., 2020).</title>
        <authorList>
            <person name="Vieira S."/>
            <person name="Huber K.J."/>
            <person name="Geppert A."/>
            <person name="Wolf J."/>
            <person name="Neumann-Schaal M."/>
            <person name="Muesken M."/>
            <person name="Overmann J."/>
        </authorList>
    </citation>
    <scope>NUCLEOTIDE SEQUENCE</scope>
    <source>
        <strain evidence="7">AEG42_29</strain>
    </source>
</reference>
<dbReference type="EMBL" id="CP114014">
    <property type="protein sequence ID" value="XAY07353.1"/>
    <property type="molecule type" value="Genomic_DNA"/>
</dbReference>
<dbReference type="Pfam" id="PF03626">
    <property type="entry name" value="COX4_pro"/>
    <property type="match status" value="1"/>
</dbReference>
<dbReference type="InterPro" id="IPR005171">
    <property type="entry name" value="Cyt_c_oxidase_su4_prok"/>
</dbReference>
<evidence type="ECO:0000256" key="3">
    <source>
        <dbReference type="ARBA" id="ARBA00022692"/>
    </source>
</evidence>
<comment type="subcellular location">
    <subcellularLocation>
        <location evidence="1">Cell membrane</location>
        <topology evidence="1">Multi-pass membrane protein</topology>
    </subcellularLocation>
</comment>
<sequence>MADLLRTRATAVWGVLVLATLLSWWLGTDHGFDDPDAAGALVLAVAFAKLRYVGLDFMEIRDAPRWLRAIFEGWVATVATAVVVMFLVA</sequence>